<protein>
    <submittedName>
        <fullName evidence="2">Uncharacterized protein</fullName>
    </submittedName>
</protein>
<sequence>MPKAGIEPASPRPQRGVLTTILLGPMTRQRESSFAATLRKPFSMRNEPTLECPKAFYLLARTDSRVKGPGENEKCSSKMFPIWTPDQHLTLLFALFGDWRDPFGGTKSARSGDLMLFM</sequence>
<keyword evidence="1" id="KW-1185">Reference proteome</keyword>
<dbReference type="AlphaFoldDB" id="A0A1I8AGM9"/>
<evidence type="ECO:0000313" key="2">
    <source>
        <dbReference type="WBParaSite" id="L893_g5590.t1"/>
    </source>
</evidence>
<organism evidence="1 2">
    <name type="scientific">Steinernema glaseri</name>
    <dbReference type="NCBI Taxonomy" id="37863"/>
    <lineage>
        <taxon>Eukaryota</taxon>
        <taxon>Metazoa</taxon>
        <taxon>Ecdysozoa</taxon>
        <taxon>Nematoda</taxon>
        <taxon>Chromadorea</taxon>
        <taxon>Rhabditida</taxon>
        <taxon>Tylenchina</taxon>
        <taxon>Panagrolaimomorpha</taxon>
        <taxon>Strongyloidoidea</taxon>
        <taxon>Steinernematidae</taxon>
        <taxon>Steinernema</taxon>
    </lineage>
</organism>
<dbReference type="Proteomes" id="UP000095287">
    <property type="component" value="Unplaced"/>
</dbReference>
<name>A0A1I8AGM9_9BILA</name>
<proteinExistence type="predicted"/>
<reference evidence="2" key="1">
    <citation type="submission" date="2016-11" db="UniProtKB">
        <authorList>
            <consortium name="WormBaseParasite"/>
        </authorList>
    </citation>
    <scope>IDENTIFICATION</scope>
</reference>
<evidence type="ECO:0000313" key="1">
    <source>
        <dbReference type="Proteomes" id="UP000095287"/>
    </source>
</evidence>
<accession>A0A1I8AGM9</accession>
<dbReference type="WBParaSite" id="L893_g5590.t1">
    <property type="protein sequence ID" value="L893_g5590.t1"/>
    <property type="gene ID" value="L893_g5590"/>
</dbReference>